<dbReference type="SFLD" id="SFLDS00029">
    <property type="entry name" value="Radical_SAM"/>
    <property type="match status" value="1"/>
</dbReference>
<proteinExistence type="predicted"/>
<organism evidence="1 2">
    <name type="scientific">Desulfomarina profundi</name>
    <dbReference type="NCBI Taxonomy" id="2772557"/>
    <lineage>
        <taxon>Bacteria</taxon>
        <taxon>Pseudomonadati</taxon>
        <taxon>Thermodesulfobacteriota</taxon>
        <taxon>Desulfobulbia</taxon>
        <taxon>Desulfobulbales</taxon>
        <taxon>Desulfobulbaceae</taxon>
        <taxon>Desulfomarina</taxon>
    </lineage>
</organism>
<evidence type="ECO:0000313" key="1">
    <source>
        <dbReference type="EMBL" id="BCL59958.1"/>
    </source>
</evidence>
<protein>
    <recommendedName>
        <fullName evidence="3">Radical SAM protein</fullName>
    </recommendedName>
</protein>
<dbReference type="RefSeq" id="WP_228856133.1">
    <property type="nucleotide sequence ID" value="NZ_AP024086.1"/>
</dbReference>
<dbReference type="KEGG" id="dbk:DGMP_06510"/>
<dbReference type="InterPro" id="IPR007197">
    <property type="entry name" value="rSAM"/>
</dbReference>
<reference evidence="1" key="1">
    <citation type="submission" date="2020-09" db="EMBL/GenBank/DDBJ databases">
        <title>Desulfogranum mesoprofundum gen. nov., sp. nov., a novel mesophilic, sulfate-reducing chemolithoautotroph isolated from a deep-sea hydrothermal vent chimney in the Suiyo Seamount.</title>
        <authorList>
            <person name="Hashimoto Y."/>
            <person name="Nakagawa S."/>
        </authorList>
    </citation>
    <scope>NUCLEOTIDE SEQUENCE</scope>
    <source>
        <strain evidence="1">KT2</strain>
    </source>
</reference>
<dbReference type="EMBL" id="AP024086">
    <property type="protein sequence ID" value="BCL59958.1"/>
    <property type="molecule type" value="Genomic_DNA"/>
</dbReference>
<sequence length="290" mass="33433">MKIALHDSEGKGHKYPNLALMKLSAWHKAQGDTVAWFNPLFADYDKVYSSKVFTWTPEDPYLPKDTIKGGTGYGIKIELPEEVEHICPDYSLYNCQKSYGFLTRGCPNKCQWCFVPEKEGDIRGHADIEEFIRHKEVVLMDNNVLADTHGLNQIVKIGKMGIKVDFNQGLDARLIDNGIAKCLGKVKWIRHIRLACDSVSQIEPIRKAVELLRWHNACPAELFCYVLVKDIDDALERVRFLKGLYVIPFAQPYRDPEGNEPAQELKDFARWVNHRAIYKKIPWEDYRHAV</sequence>
<keyword evidence="2" id="KW-1185">Reference proteome</keyword>
<name>A0A8D5JCR3_9BACT</name>
<gene>
    <name evidence="1" type="ORF">DGMP_06510</name>
</gene>
<dbReference type="Proteomes" id="UP000826725">
    <property type="component" value="Chromosome"/>
</dbReference>
<dbReference type="AlphaFoldDB" id="A0A8D5JCR3"/>
<evidence type="ECO:0000313" key="2">
    <source>
        <dbReference type="Proteomes" id="UP000826725"/>
    </source>
</evidence>
<accession>A0A8D5JCR3</accession>
<evidence type="ECO:0008006" key="3">
    <source>
        <dbReference type="Google" id="ProtNLM"/>
    </source>
</evidence>